<dbReference type="AlphaFoldDB" id="Q3ILU9"/>
<dbReference type="EnsemblBacteria" id="CAI49734">
    <property type="protein sequence ID" value="CAI49734"/>
    <property type="gene ID" value="NP_3286A"/>
</dbReference>
<evidence type="ECO:0000313" key="3">
    <source>
        <dbReference type="Proteomes" id="UP000002698"/>
    </source>
</evidence>
<name>Q3ILU9_NATPD</name>
<gene>
    <name evidence="1" type="ordered locus">NP_3286A</name>
    <name evidence="2" type="ordered locus">NP_7010A</name>
</gene>
<proteinExistence type="predicted"/>
<evidence type="ECO:0000313" key="2">
    <source>
        <dbReference type="EMBL" id="CAI50921.1"/>
    </source>
</evidence>
<accession>Q3ILU9</accession>
<dbReference type="EnsemblBacteria" id="CAI50921">
    <property type="protein sequence ID" value="CAI50921"/>
    <property type="gene ID" value="NP_7010A"/>
</dbReference>
<dbReference type="Proteomes" id="UP000002698">
    <property type="component" value="Plasmid PL23"/>
</dbReference>
<reference evidence="2 3" key="1">
    <citation type="journal article" date="2005" name="Genome Res.">
        <title>Living with two extremes: conclusions from the genome sequence of Natronomonas pharaonis.</title>
        <authorList>
            <person name="Falb M."/>
            <person name="Pfeiffer F."/>
            <person name="Palm P."/>
            <person name="Rodewald K."/>
            <person name="Hickmann V."/>
            <person name="Tittor J."/>
            <person name="Oesterhelt D."/>
        </authorList>
    </citation>
    <scope>NUCLEOTIDE SEQUENCE [LARGE SCALE GENOMIC DNA]</scope>
    <source>
        <strain evidence="3">ATCC 35678 / DSM 2160 / CIP 103997 / JCM 8858 / NBRC 14720 / NCIMB 2260 / Gabara</strain>
        <strain evidence="2">Gabara</strain>
        <plasmid evidence="2">PL23</plasmid>
    </source>
</reference>
<keyword evidence="2" id="KW-0614">Plasmid</keyword>
<geneLocation type="plasmid" evidence="2 3">
    <name>PL23</name>
</geneLocation>
<organism evidence="2 3">
    <name type="scientific">Natronomonas pharaonis (strain ATCC 35678 / DSM 2160 / CIP 103997 / JCM 8858 / NBRC 14720 / NCIMB 2260 / Gabara)</name>
    <name type="common">Halobacterium pharaonis</name>
    <dbReference type="NCBI Taxonomy" id="348780"/>
    <lineage>
        <taxon>Archaea</taxon>
        <taxon>Methanobacteriati</taxon>
        <taxon>Methanobacteriota</taxon>
        <taxon>Stenosarchaea group</taxon>
        <taxon>Halobacteria</taxon>
        <taxon>Halobacteriales</taxon>
        <taxon>Natronomonadaceae</taxon>
        <taxon>Natronomonas</taxon>
    </lineage>
</organism>
<dbReference type="Proteomes" id="UP000002698">
    <property type="component" value="Chromosome"/>
</dbReference>
<sequence length="170" mass="19194">MSSDDDERQDRAPRRMIHDMRRRVQMVRNQYWDEGVEGQVSVQTHKELAAACIQYYDVLYEFRDESVLDDGDFPNIAPLRQRLGQRVERHQPSAGRGRGVSTQTVPAITEIPVEEILQLTEDLDDLAKKLGFGAQARETTPHDDIGHEDLAALLEARGQDDALEKVPGGS</sequence>
<dbReference type="HOGENOM" id="CLU_1567201_0_0_2"/>
<dbReference type="EMBL" id="CR936257">
    <property type="protein sequence ID" value="CAI49734.1"/>
    <property type="molecule type" value="Genomic_DNA"/>
</dbReference>
<dbReference type="KEGG" id="nph:NP_7010A"/>
<dbReference type="EMBL" id="CR936259">
    <property type="protein sequence ID" value="CAI50921.1"/>
    <property type="molecule type" value="Genomic_DNA"/>
</dbReference>
<dbReference type="KEGG" id="nph:NP_3286A"/>
<evidence type="ECO:0000313" key="1">
    <source>
        <dbReference type="EMBL" id="CAI49734.1"/>
    </source>
</evidence>
<dbReference type="RefSeq" id="WP_011323355.1">
    <property type="nucleotide sequence ID" value="NC_007426.1"/>
</dbReference>
<dbReference type="STRING" id="348780.NP_3286A"/>
<protein>
    <submittedName>
        <fullName evidence="2">Uncharacterized protein</fullName>
    </submittedName>
</protein>
<dbReference type="GeneID" id="3703465"/>
<keyword evidence="3" id="KW-1185">Reference proteome</keyword>